<dbReference type="EMBL" id="LDRV01000041">
    <property type="protein sequence ID" value="KTS12905.1"/>
    <property type="molecule type" value="Genomic_DNA"/>
</dbReference>
<feature type="transmembrane region" description="Helical" evidence="2">
    <location>
        <begin position="38"/>
        <end position="57"/>
    </location>
</feature>
<proteinExistence type="predicted"/>
<protein>
    <submittedName>
        <fullName evidence="3">Uncharacterized protein</fullName>
    </submittedName>
</protein>
<accession>A0A147F8S5</accession>
<evidence type="ECO:0000256" key="2">
    <source>
        <dbReference type="SAM" id="Phobius"/>
    </source>
</evidence>
<keyword evidence="2" id="KW-1133">Transmembrane helix</keyword>
<evidence type="ECO:0000313" key="4">
    <source>
        <dbReference type="Proteomes" id="UP000072189"/>
    </source>
</evidence>
<keyword evidence="2" id="KW-0812">Transmembrane</keyword>
<dbReference type="PATRIC" id="fig|2033.7.peg.2143"/>
<organism evidence="3 4">
    <name type="scientific">Microbacterium testaceum</name>
    <name type="common">Aureobacterium testaceum</name>
    <name type="synonym">Brevibacterium testaceum</name>
    <dbReference type="NCBI Taxonomy" id="2033"/>
    <lineage>
        <taxon>Bacteria</taxon>
        <taxon>Bacillati</taxon>
        <taxon>Actinomycetota</taxon>
        <taxon>Actinomycetes</taxon>
        <taxon>Micrococcales</taxon>
        <taxon>Microbacteriaceae</taxon>
        <taxon>Microbacterium</taxon>
    </lineage>
</organism>
<name>A0A147F8S5_MICTE</name>
<dbReference type="Proteomes" id="UP000072189">
    <property type="component" value="Unassembled WGS sequence"/>
</dbReference>
<gene>
    <name evidence="3" type="ORF">RSA3_07400</name>
</gene>
<feature type="region of interest" description="Disordered" evidence="1">
    <location>
        <begin position="59"/>
        <end position="79"/>
    </location>
</feature>
<sequence>MDSRRSRPLGAALSALAALVFATPTLFLPADAHASVKLVFIVGGSALFAFGVIRVRAEGAETREPRDDRPLDGAPPPPA</sequence>
<feature type="compositionally biased region" description="Basic and acidic residues" evidence="1">
    <location>
        <begin position="59"/>
        <end position="71"/>
    </location>
</feature>
<comment type="caution">
    <text evidence="3">The sequence shown here is derived from an EMBL/GenBank/DDBJ whole genome shotgun (WGS) entry which is preliminary data.</text>
</comment>
<evidence type="ECO:0000313" key="3">
    <source>
        <dbReference type="EMBL" id="KTS12905.1"/>
    </source>
</evidence>
<dbReference type="AlphaFoldDB" id="A0A147F8S5"/>
<keyword evidence="2" id="KW-0472">Membrane</keyword>
<dbReference type="RefSeq" id="WP_058613861.1">
    <property type="nucleotide sequence ID" value="NZ_LDRV01000041.1"/>
</dbReference>
<evidence type="ECO:0000256" key="1">
    <source>
        <dbReference type="SAM" id="MobiDB-lite"/>
    </source>
</evidence>
<reference evidence="3 4" key="1">
    <citation type="journal article" date="2016" name="Front. Microbiol.">
        <title>Genomic Resource of Rice Seed Associated Bacteria.</title>
        <authorList>
            <person name="Midha S."/>
            <person name="Bansal K."/>
            <person name="Sharma S."/>
            <person name="Kumar N."/>
            <person name="Patil P.P."/>
            <person name="Chaudhry V."/>
            <person name="Patil P.B."/>
        </authorList>
    </citation>
    <scope>NUCLEOTIDE SEQUENCE [LARGE SCALE GENOMIC DNA]</scope>
    <source>
        <strain evidence="3 4">RSA3</strain>
    </source>
</reference>